<keyword evidence="1" id="KW-0812">Transmembrane</keyword>
<keyword evidence="3" id="KW-1185">Reference proteome</keyword>
<dbReference type="EMBL" id="JACHXK010000027">
    <property type="protein sequence ID" value="MBB3114176.1"/>
    <property type="molecule type" value="Genomic_DNA"/>
</dbReference>
<gene>
    <name evidence="2" type="ORF">FHS18_006294</name>
</gene>
<keyword evidence="1" id="KW-1133">Transmembrane helix</keyword>
<evidence type="ECO:0000313" key="2">
    <source>
        <dbReference type="EMBL" id="MBB3114176.1"/>
    </source>
</evidence>
<dbReference type="RefSeq" id="WP_183604227.1">
    <property type="nucleotide sequence ID" value="NZ_JACHXK010000027.1"/>
</dbReference>
<protein>
    <submittedName>
        <fullName evidence="2">Tetratricopeptide (TPR) repeat protein</fullName>
    </submittedName>
</protein>
<organism evidence="2 3">
    <name type="scientific">Paenibacillus phyllosphaerae</name>
    <dbReference type="NCBI Taxonomy" id="274593"/>
    <lineage>
        <taxon>Bacteria</taxon>
        <taxon>Bacillati</taxon>
        <taxon>Bacillota</taxon>
        <taxon>Bacilli</taxon>
        <taxon>Bacillales</taxon>
        <taxon>Paenibacillaceae</taxon>
        <taxon>Paenibacillus</taxon>
    </lineage>
</organism>
<accession>A0A7W5FR58</accession>
<reference evidence="2 3" key="1">
    <citation type="submission" date="2020-08" db="EMBL/GenBank/DDBJ databases">
        <title>Genomic Encyclopedia of Type Strains, Phase III (KMG-III): the genomes of soil and plant-associated and newly described type strains.</title>
        <authorList>
            <person name="Whitman W."/>
        </authorList>
    </citation>
    <scope>NUCLEOTIDE SEQUENCE [LARGE SCALE GENOMIC DNA]</scope>
    <source>
        <strain evidence="2 3">CECT 5862</strain>
    </source>
</reference>
<name>A0A7W5FR58_9BACL</name>
<evidence type="ECO:0000256" key="1">
    <source>
        <dbReference type="SAM" id="Phobius"/>
    </source>
</evidence>
<evidence type="ECO:0000313" key="3">
    <source>
        <dbReference type="Proteomes" id="UP000570361"/>
    </source>
</evidence>
<sequence>MKTEKSPRIKNRVRIAIAIAGMSLVATCLFIMSFFNIDSYLKYQFASIQFNDGDYEEASQIYSSLDVYNDSESRLIKSRYLQGKKLFFEGEYSEAAKYFLLVGDYLDGQDLYRESRYLLGEQYRREGQFARAANQFASLAGYKDADLQLIASTYDHAKQNYQASEITKAKLGFQNIKHYKDASAYLKMISMIEGSRSEYLKMKNEYLAQKTGSPYSGLPMAEYLPAISMTRDEVRKTSWGEPQDIAKANGKYSVNELWSYPYGKYLFFEYGLVAVIQE</sequence>
<dbReference type="AlphaFoldDB" id="A0A7W5FR58"/>
<proteinExistence type="predicted"/>
<feature type="transmembrane region" description="Helical" evidence="1">
    <location>
        <begin position="12"/>
        <end position="35"/>
    </location>
</feature>
<comment type="caution">
    <text evidence="2">The sequence shown here is derived from an EMBL/GenBank/DDBJ whole genome shotgun (WGS) entry which is preliminary data.</text>
</comment>
<dbReference type="Proteomes" id="UP000570361">
    <property type="component" value="Unassembled WGS sequence"/>
</dbReference>
<keyword evidence="1" id="KW-0472">Membrane</keyword>